<evidence type="ECO:0000313" key="2">
    <source>
        <dbReference type="EMBL" id="KAJ4734220.1"/>
    </source>
</evidence>
<gene>
    <name evidence="2" type="ORF">LUZ62_004211</name>
    <name evidence="3" type="ORF">LUZ62_080570</name>
</gene>
<dbReference type="EMBL" id="JAMFTS010000005">
    <property type="protein sequence ID" value="KAJ4746165.1"/>
    <property type="molecule type" value="Genomic_DNA"/>
</dbReference>
<keyword evidence="4" id="KW-1185">Reference proteome</keyword>
<dbReference type="PANTHER" id="PTHR33127">
    <property type="entry name" value="TRANSMEMBRANE PROTEIN"/>
    <property type="match status" value="1"/>
</dbReference>
<feature type="domain" description="KIB1-4 beta-propeller" evidence="1">
    <location>
        <begin position="44"/>
        <end position="285"/>
    </location>
</feature>
<dbReference type="InterPro" id="IPR005174">
    <property type="entry name" value="KIB1-4_b-propeller"/>
</dbReference>
<comment type="caution">
    <text evidence="3">The sequence shown here is derived from an EMBL/GenBank/DDBJ whole genome shotgun (WGS) entry which is preliminary data.</text>
</comment>
<dbReference type="AlphaFoldDB" id="A0AAV8BSK6"/>
<dbReference type="InterPro" id="IPR011043">
    <property type="entry name" value="Gal_Oxase/kelch_b-propeller"/>
</dbReference>
<dbReference type="PANTHER" id="PTHR33127:SF97">
    <property type="entry name" value="OS08G0448300 PROTEIN"/>
    <property type="match status" value="1"/>
</dbReference>
<proteinExistence type="predicted"/>
<dbReference type="Proteomes" id="UP001140206">
    <property type="component" value="Chromosome 5"/>
</dbReference>
<dbReference type="SUPFAM" id="SSF50965">
    <property type="entry name" value="Galactose oxidase, central domain"/>
    <property type="match status" value="1"/>
</dbReference>
<feature type="domain" description="KIB1-4 beta-propeller" evidence="1">
    <location>
        <begin position="386"/>
        <end position="614"/>
    </location>
</feature>
<dbReference type="EMBL" id="JAMFTS010004971">
    <property type="protein sequence ID" value="KAJ4734220.1"/>
    <property type="molecule type" value="Genomic_DNA"/>
</dbReference>
<sequence length="657" mass="74834">MVACKQQDLFPSNFFSQPWIIQCHGANKHTTTFIDPMKTDIEEKEISEMNGKLCFGCRDECLFLWDEQTTKCFFLDLNSLSKFHLPPLPNEDIIFSNFSLSSSPNHPNCTIILHGVKLDQDITYTVPVVESFLLCCQLHDSKWNKIPLEQDIIGATSVILDGKLYTCGVGRVIVFDVMSLLAGQVDMRTISIPMVAQFPRNDRVNMHLVESCGSIYLVRMYSYGAGPTNCIDIYCLNTNTDEWLRVDSIGDCAFFLSDMSYVSVCTPYVGVESNCIYYVPFCSEDERKIYKFCLDDHTMAFSIIPTEKTAYESRFCWFVPTRLQRKDSSALPAKVLNEASQDKAFIENLTSGSFQKAKTCPWLMYQEKLDGKCKLLDPLNGIEDSTKIRLPSAVLPTQMLCSKDGWVILLDAANALFMVNPLIGDVVKLPSLDELDEDFCGITFTSGPTSDCLVLGFCTNRRDESIKMYKWHSGDKDWTIIYGDEAPFRASNTNPVIFQGELYCLGETGELRVFNPGEETWRMLDKPEPVYSEDEVPFQGTQECYLLELGGDLVSVFKYNYSDYNVRIFKLDTWKMEWVPVNDLAGWTLFLDARCSFAMSSPLECWSNKIFFSAIHSETTKSCATYCMESKRYNVNFCETKKPFSCVWLEPNLIRNS</sequence>
<organism evidence="3 4">
    <name type="scientific">Rhynchospora pubera</name>
    <dbReference type="NCBI Taxonomy" id="906938"/>
    <lineage>
        <taxon>Eukaryota</taxon>
        <taxon>Viridiplantae</taxon>
        <taxon>Streptophyta</taxon>
        <taxon>Embryophyta</taxon>
        <taxon>Tracheophyta</taxon>
        <taxon>Spermatophyta</taxon>
        <taxon>Magnoliopsida</taxon>
        <taxon>Liliopsida</taxon>
        <taxon>Poales</taxon>
        <taxon>Cyperaceae</taxon>
        <taxon>Cyperoideae</taxon>
        <taxon>Rhynchosporeae</taxon>
        <taxon>Rhynchospora</taxon>
    </lineage>
</organism>
<protein>
    <submittedName>
        <fullName evidence="3">F-box protein family-like</fullName>
    </submittedName>
</protein>
<dbReference type="Pfam" id="PF03478">
    <property type="entry name" value="Beta-prop_KIB1-4"/>
    <property type="match status" value="2"/>
</dbReference>
<evidence type="ECO:0000313" key="3">
    <source>
        <dbReference type="EMBL" id="KAJ4746165.1"/>
    </source>
</evidence>
<evidence type="ECO:0000313" key="4">
    <source>
        <dbReference type="Proteomes" id="UP001140206"/>
    </source>
</evidence>
<evidence type="ECO:0000259" key="1">
    <source>
        <dbReference type="Pfam" id="PF03478"/>
    </source>
</evidence>
<reference evidence="3" key="1">
    <citation type="submission" date="2022-08" db="EMBL/GenBank/DDBJ databases">
        <authorList>
            <person name="Marques A."/>
        </authorList>
    </citation>
    <scope>NUCLEOTIDE SEQUENCE</scope>
    <source>
        <strain evidence="3">RhyPub2mFocal</strain>
        <tissue evidence="3">Leaves</tissue>
    </source>
</reference>
<name>A0AAV8BSK6_9POAL</name>
<accession>A0AAV8BSK6</accession>